<dbReference type="EMBL" id="JBEHHI010000001">
    <property type="protein sequence ID" value="MEX5727558.1"/>
    <property type="molecule type" value="Genomic_DNA"/>
</dbReference>
<evidence type="ECO:0000259" key="2">
    <source>
        <dbReference type="Pfam" id="PF02517"/>
    </source>
</evidence>
<protein>
    <submittedName>
        <fullName evidence="3">Membrane protease YdiL (CAAX protease family)</fullName>
    </submittedName>
</protein>
<gene>
    <name evidence="3" type="ORF">Ga0609869_000911</name>
</gene>
<evidence type="ECO:0000256" key="1">
    <source>
        <dbReference type="SAM" id="Phobius"/>
    </source>
</evidence>
<feature type="transmembrane region" description="Helical" evidence="1">
    <location>
        <begin position="168"/>
        <end position="186"/>
    </location>
</feature>
<feature type="transmembrane region" description="Helical" evidence="1">
    <location>
        <begin position="43"/>
        <end position="61"/>
    </location>
</feature>
<dbReference type="InterPro" id="IPR003675">
    <property type="entry name" value="Rce1/LyrA-like_dom"/>
</dbReference>
<evidence type="ECO:0000313" key="3">
    <source>
        <dbReference type="EMBL" id="MEX5727558.1"/>
    </source>
</evidence>
<keyword evidence="4" id="KW-1185">Reference proteome</keyword>
<proteinExistence type="predicted"/>
<feature type="transmembrane region" description="Helical" evidence="1">
    <location>
        <begin position="20"/>
        <end position="37"/>
    </location>
</feature>
<organism evidence="3 4">
    <name type="scientific">Rhodovulum iodosum</name>
    <dbReference type="NCBI Taxonomy" id="68291"/>
    <lineage>
        <taxon>Bacteria</taxon>
        <taxon>Pseudomonadati</taxon>
        <taxon>Pseudomonadota</taxon>
        <taxon>Alphaproteobacteria</taxon>
        <taxon>Rhodobacterales</taxon>
        <taxon>Paracoccaceae</taxon>
        <taxon>Rhodovulum</taxon>
    </lineage>
</organism>
<sequence length="226" mass="24754">MSKTDPMPATAPGERARQRLWAEFALLFVAAPLAMALALPPAALFPALFTLTALGLGLLHVTEGFHWRELGQGVRRIDWRAVLIFAAVTLAVALAVVFATAPSSAFSLVRERPVLFAMIVLLYPPLSALPQEIVFRPLFFRRYGALLPGLWPAIALNAGLFSLAHLMYWSWIVAAMTFCGGLAFGWAYEARRNFPMAVAMHSIAGWVLFAVGLGVFFYSGNVTRPF</sequence>
<dbReference type="Pfam" id="PF02517">
    <property type="entry name" value="Rce1-like"/>
    <property type="match status" value="1"/>
</dbReference>
<accession>A0ABV3XT62</accession>
<feature type="transmembrane region" description="Helical" evidence="1">
    <location>
        <begin position="113"/>
        <end position="131"/>
    </location>
</feature>
<dbReference type="RefSeq" id="WP_125406252.1">
    <property type="nucleotide sequence ID" value="NZ_JBEHHI010000001.1"/>
</dbReference>
<reference evidence="3 4" key="1">
    <citation type="submission" date="2024-06" db="EMBL/GenBank/DDBJ databases">
        <title>Genome of Rhodovulum iodosum, a marine photoferrotroph.</title>
        <authorList>
            <person name="Bianchini G."/>
            <person name="Nikeleit V."/>
            <person name="Kappler A."/>
            <person name="Bryce C."/>
            <person name="Sanchez-Baracaldo P."/>
        </authorList>
    </citation>
    <scope>NUCLEOTIDE SEQUENCE [LARGE SCALE GENOMIC DNA]</scope>
    <source>
        <strain evidence="3 4">UT/N1</strain>
    </source>
</reference>
<feature type="transmembrane region" description="Helical" evidence="1">
    <location>
        <begin position="82"/>
        <end position="101"/>
    </location>
</feature>
<feature type="domain" description="CAAX prenyl protease 2/Lysostaphin resistance protein A-like" evidence="2">
    <location>
        <begin position="115"/>
        <end position="204"/>
    </location>
</feature>
<keyword evidence="3" id="KW-0378">Hydrolase</keyword>
<keyword evidence="1" id="KW-0812">Transmembrane</keyword>
<evidence type="ECO:0000313" key="4">
    <source>
        <dbReference type="Proteomes" id="UP001560019"/>
    </source>
</evidence>
<dbReference type="Proteomes" id="UP001560019">
    <property type="component" value="Unassembled WGS sequence"/>
</dbReference>
<keyword evidence="3" id="KW-0645">Protease</keyword>
<dbReference type="GO" id="GO:0006508">
    <property type="term" value="P:proteolysis"/>
    <property type="evidence" value="ECO:0007669"/>
    <property type="project" value="UniProtKB-KW"/>
</dbReference>
<feature type="transmembrane region" description="Helical" evidence="1">
    <location>
        <begin position="143"/>
        <end position="162"/>
    </location>
</feature>
<dbReference type="GO" id="GO:0008233">
    <property type="term" value="F:peptidase activity"/>
    <property type="evidence" value="ECO:0007669"/>
    <property type="project" value="UniProtKB-KW"/>
</dbReference>
<feature type="transmembrane region" description="Helical" evidence="1">
    <location>
        <begin position="198"/>
        <end position="218"/>
    </location>
</feature>
<keyword evidence="1" id="KW-1133">Transmembrane helix</keyword>
<name>A0ABV3XT62_9RHOB</name>
<keyword evidence="1" id="KW-0472">Membrane</keyword>
<comment type="caution">
    <text evidence="3">The sequence shown here is derived from an EMBL/GenBank/DDBJ whole genome shotgun (WGS) entry which is preliminary data.</text>
</comment>